<dbReference type="RefSeq" id="WP_344240066.1">
    <property type="nucleotide sequence ID" value="NZ_BAAAHH010000008.1"/>
</dbReference>
<evidence type="ECO:0000313" key="2">
    <source>
        <dbReference type="EMBL" id="GAA0948496.1"/>
    </source>
</evidence>
<dbReference type="EMBL" id="BAAAHH010000008">
    <property type="protein sequence ID" value="GAA0948496.1"/>
    <property type="molecule type" value="Genomic_DNA"/>
</dbReference>
<organism evidence="2 3">
    <name type="scientific">Actinocorallia libanotica</name>
    <dbReference type="NCBI Taxonomy" id="46162"/>
    <lineage>
        <taxon>Bacteria</taxon>
        <taxon>Bacillati</taxon>
        <taxon>Actinomycetota</taxon>
        <taxon>Actinomycetes</taxon>
        <taxon>Streptosporangiales</taxon>
        <taxon>Thermomonosporaceae</taxon>
        <taxon>Actinocorallia</taxon>
    </lineage>
</organism>
<sequence length="67" mass="7511">MNQNRPSFTEWRKSSYSGDTGGQCVEVAAFSGDIGFRDSKNPGTAHLVLTRSAFRTFTRKLRSEPQK</sequence>
<gene>
    <name evidence="2" type="ORF">GCM10009550_24920</name>
</gene>
<keyword evidence="3" id="KW-1185">Reference proteome</keyword>
<evidence type="ECO:0000313" key="3">
    <source>
        <dbReference type="Proteomes" id="UP001500665"/>
    </source>
</evidence>
<proteinExistence type="predicted"/>
<accession>A0ABP4BGJ5</accession>
<dbReference type="InterPro" id="IPR007278">
    <property type="entry name" value="DUF397"/>
</dbReference>
<reference evidence="3" key="1">
    <citation type="journal article" date="2019" name="Int. J. Syst. Evol. Microbiol.">
        <title>The Global Catalogue of Microorganisms (GCM) 10K type strain sequencing project: providing services to taxonomists for standard genome sequencing and annotation.</title>
        <authorList>
            <consortium name="The Broad Institute Genomics Platform"/>
            <consortium name="The Broad Institute Genome Sequencing Center for Infectious Disease"/>
            <person name="Wu L."/>
            <person name="Ma J."/>
        </authorList>
    </citation>
    <scope>NUCLEOTIDE SEQUENCE [LARGE SCALE GENOMIC DNA]</scope>
    <source>
        <strain evidence="3">JCM 10696</strain>
    </source>
</reference>
<name>A0ABP4BGJ5_9ACTN</name>
<dbReference type="Proteomes" id="UP001500665">
    <property type="component" value="Unassembled WGS sequence"/>
</dbReference>
<evidence type="ECO:0000259" key="1">
    <source>
        <dbReference type="Pfam" id="PF04149"/>
    </source>
</evidence>
<dbReference type="Pfam" id="PF04149">
    <property type="entry name" value="DUF397"/>
    <property type="match status" value="1"/>
</dbReference>
<feature type="domain" description="DUF397" evidence="1">
    <location>
        <begin position="10"/>
        <end position="62"/>
    </location>
</feature>
<protein>
    <submittedName>
        <fullName evidence="2">DUF397 domain-containing protein</fullName>
    </submittedName>
</protein>
<comment type="caution">
    <text evidence="2">The sequence shown here is derived from an EMBL/GenBank/DDBJ whole genome shotgun (WGS) entry which is preliminary data.</text>
</comment>